<comment type="caution">
    <text evidence="1">The sequence shown here is derived from an EMBL/GenBank/DDBJ whole genome shotgun (WGS) entry which is preliminary data.</text>
</comment>
<reference evidence="1 3" key="1">
    <citation type="journal article" date="2024" name="J Genomics">
        <title>Draft genome sequencing and assembly of Favolaschia claudopus CIRM-BRFM 2984 isolated from oak limbs.</title>
        <authorList>
            <person name="Navarro D."/>
            <person name="Drula E."/>
            <person name="Chaduli D."/>
            <person name="Cazenave R."/>
            <person name="Ahrendt S."/>
            <person name="Wang J."/>
            <person name="Lipzen A."/>
            <person name="Daum C."/>
            <person name="Barry K."/>
            <person name="Grigoriev I.V."/>
            <person name="Favel A."/>
            <person name="Rosso M.N."/>
            <person name="Martin F."/>
        </authorList>
    </citation>
    <scope>NUCLEOTIDE SEQUENCE [LARGE SCALE GENOMIC DNA]</scope>
    <source>
        <strain evidence="1 3">CIRM-BRFM 2984</strain>
    </source>
</reference>
<dbReference type="Proteomes" id="UP001362999">
    <property type="component" value="Unassembled WGS sequence"/>
</dbReference>
<gene>
    <name evidence="2" type="ORF">R3P38DRAFT_3189701</name>
    <name evidence="1" type="ORF">R3P38DRAFT_3240212</name>
</gene>
<name>A0AAV9Z7C0_9AGAR</name>
<keyword evidence="3" id="KW-1185">Reference proteome</keyword>
<dbReference type="EMBL" id="JAWWNJ010000190">
    <property type="protein sequence ID" value="KAK6972282.1"/>
    <property type="molecule type" value="Genomic_DNA"/>
</dbReference>
<accession>A0AAV9Z7C0</accession>
<sequence length="53" mass="5752">MAVEISGEEVWEQAHAAAARANCFIRLAHSPAIRVKVNSSFSYELATLSGVYV</sequence>
<proteinExistence type="predicted"/>
<protein>
    <submittedName>
        <fullName evidence="1">Uncharacterized protein</fullName>
    </submittedName>
</protein>
<dbReference type="EMBL" id="JAWWNJ010000027">
    <property type="protein sequence ID" value="KAK7029339.1"/>
    <property type="molecule type" value="Genomic_DNA"/>
</dbReference>
<evidence type="ECO:0000313" key="1">
    <source>
        <dbReference type="EMBL" id="KAK6972282.1"/>
    </source>
</evidence>
<evidence type="ECO:0000313" key="3">
    <source>
        <dbReference type="Proteomes" id="UP001362999"/>
    </source>
</evidence>
<evidence type="ECO:0000313" key="2">
    <source>
        <dbReference type="EMBL" id="KAK7029339.1"/>
    </source>
</evidence>
<dbReference type="AlphaFoldDB" id="A0AAV9Z7C0"/>
<organism evidence="1 3">
    <name type="scientific">Favolaschia claudopus</name>
    <dbReference type="NCBI Taxonomy" id="2862362"/>
    <lineage>
        <taxon>Eukaryota</taxon>
        <taxon>Fungi</taxon>
        <taxon>Dikarya</taxon>
        <taxon>Basidiomycota</taxon>
        <taxon>Agaricomycotina</taxon>
        <taxon>Agaricomycetes</taxon>
        <taxon>Agaricomycetidae</taxon>
        <taxon>Agaricales</taxon>
        <taxon>Marasmiineae</taxon>
        <taxon>Mycenaceae</taxon>
        <taxon>Favolaschia</taxon>
    </lineage>
</organism>